<accession>A0A7G9QXB1</accession>
<dbReference type="EMBL" id="CP060711">
    <property type="protein sequence ID" value="QNN47986.1"/>
    <property type="molecule type" value="Genomic_DNA"/>
</dbReference>
<evidence type="ECO:0000313" key="2">
    <source>
        <dbReference type="Proteomes" id="UP000515977"/>
    </source>
</evidence>
<sequence>MPDTLEMDHLKLYSLIDGPSLGVEGNAMKQLTMLVLFCLTGFALLGNVSGQQREPSDGTLEFIGPGDNELRDAADACGMAFGFSYVISQTEGLRKGNVDDISANQVKVTTFKGAADGTIGKGARQVFHREIARSTERCSLKFKAESEPEPYKAGKIMNWWDEPNFSPTDVLRDTYKFRYRFSLATNYPADAVIANFDRIADKGCQNSTYSRGTGGVGFDYRNDVGDPVYCIHVGGNVQPVQLGCVPYRNGSKCTAFAVLQSTRDRDTVFALEGAKLLRERIDAIAND</sequence>
<reference evidence="1 2" key="1">
    <citation type="submission" date="2020-08" db="EMBL/GenBank/DDBJ databases">
        <title>Genome sequence of Thermomonas brevis KACC 16975T.</title>
        <authorList>
            <person name="Hyun D.-W."/>
            <person name="Bae J.-W."/>
        </authorList>
    </citation>
    <scope>NUCLEOTIDE SEQUENCE [LARGE SCALE GENOMIC DNA]</scope>
    <source>
        <strain evidence="1 2">KACC 16975</strain>
    </source>
</reference>
<dbReference type="Proteomes" id="UP000515977">
    <property type="component" value="Chromosome"/>
</dbReference>
<gene>
    <name evidence="1" type="ORF">H9L17_07665</name>
</gene>
<proteinExistence type="predicted"/>
<dbReference type="AlphaFoldDB" id="A0A7G9QXB1"/>
<dbReference type="KEGG" id="tbv:H9L17_07665"/>
<name>A0A7G9QXB1_9GAMM</name>
<evidence type="ECO:0000313" key="1">
    <source>
        <dbReference type="EMBL" id="QNN47986.1"/>
    </source>
</evidence>
<dbReference type="RefSeq" id="WP_187571729.1">
    <property type="nucleotide sequence ID" value="NZ_CP060711.1"/>
</dbReference>
<protein>
    <submittedName>
        <fullName evidence="1">Uncharacterized protein</fullName>
    </submittedName>
</protein>
<keyword evidence="2" id="KW-1185">Reference proteome</keyword>
<organism evidence="1 2">
    <name type="scientific">Thermomonas brevis</name>
    <dbReference type="NCBI Taxonomy" id="215691"/>
    <lineage>
        <taxon>Bacteria</taxon>
        <taxon>Pseudomonadati</taxon>
        <taxon>Pseudomonadota</taxon>
        <taxon>Gammaproteobacteria</taxon>
        <taxon>Lysobacterales</taxon>
        <taxon>Lysobacteraceae</taxon>
        <taxon>Thermomonas</taxon>
    </lineage>
</organism>